<evidence type="ECO:0000313" key="3">
    <source>
        <dbReference type="Proteomes" id="UP000442619"/>
    </source>
</evidence>
<gene>
    <name evidence="2" type="ORF">FYJ79_01240</name>
</gene>
<dbReference type="RefSeq" id="WP_154514178.1">
    <property type="nucleotide sequence ID" value="NZ_VUNM01000002.1"/>
</dbReference>
<feature type="domain" description="Plasmid pRiA4b Orf3-like" evidence="1">
    <location>
        <begin position="86"/>
        <end position="256"/>
    </location>
</feature>
<dbReference type="Gene3D" id="3.10.290.30">
    <property type="entry name" value="MM3350-like"/>
    <property type="match status" value="1"/>
</dbReference>
<comment type="caution">
    <text evidence="2">The sequence shown here is derived from an EMBL/GenBank/DDBJ whole genome shotgun (WGS) entry which is preliminary data.</text>
</comment>
<dbReference type="InterPro" id="IPR024047">
    <property type="entry name" value="MM3350-like_sf"/>
</dbReference>
<keyword evidence="3" id="KW-1185">Reference proteome</keyword>
<dbReference type="Pfam" id="PF07929">
    <property type="entry name" value="PRiA4_ORF3"/>
    <property type="match status" value="1"/>
</dbReference>
<dbReference type="SUPFAM" id="SSF159941">
    <property type="entry name" value="MM3350-like"/>
    <property type="match status" value="1"/>
</dbReference>
<protein>
    <submittedName>
        <fullName evidence="2">Plasmid pRiA4b ORF-3 family protein</fullName>
    </submittedName>
</protein>
<sequence>MFRDTLDAFIDQLVSNTLAYDDQELQLNISKLKKGLGNDFEFFFQHIIRFQTAHGIMADLTDQEYIKGIMTLLSHQVHDLKVLNGIYTFRVDLVGHENSCWREIAIPGSMSLADLGYMIQMAFGATGEHLFDISYRGETFICDSQDQYESFDEPYAADVQIGLLKLRKNSHLDMTYDYGENWQFKIKVTGVHTVRRLTKDTDMTFGEGAGMNIWEDDHYDFDRYAYEPKAVSKEFEKNGWDISDFTDNVYDKDECNSDLLENFYNFKTGYEACEPNFFDEVEEDDFGPLN</sequence>
<dbReference type="PANTHER" id="PTHR41878:SF1">
    <property type="entry name" value="TNPR PROTEIN"/>
    <property type="match status" value="1"/>
</dbReference>
<proteinExistence type="predicted"/>
<evidence type="ECO:0000259" key="1">
    <source>
        <dbReference type="Pfam" id="PF07929"/>
    </source>
</evidence>
<name>A0A844FQJ5_9FIRM</name>
<dbReference type="Proteomes" id="UP000442619">
    <property type="component" value="Unassembled WGS sequence"/>
</dbReference>
<evidence type="ECO:0000313" key="2">
    <source>
        <dbReference type="EMBL" id="MST88231.1"/>
    </source>
</evidence>
<organism evidence="2 3">
    <name type="scientific">Sharpea porci</name>
    <dbReference type="NCBI Taxonomy" id="2652286"/>
    <lineage>
        <taxon>Bacteria</taxon>
        <taxon>Bacillati</taxon>
        <taxon>Bacillota</taxon>
        <taxon>Erysipelotrichia</taxon>
        <taxon>Erysipelotrichales</taxon>
        <taxon>Coprobacillaceae</taxon>
        <taxon>Sharpea</taxon>
    </lineage>
</organism>
<dbReference type="PANTHER" id="PTHR41878">
    <property type="entry name" value="LEXA REPRESSOR-RELATED"/>
    <property type="match status" value="1"/>
</dbReference>
<dbReference type="EMBL" id="VUNM01000002">
    <property type="protein sequence ID" value="MST88231.1"/>
    <property type="molecule type" value="Genomic_DNA"/>
</dbReference>
<reference evidence="2 3" key="1">
    <citation type="submission" date="2019-08" db="EMBL/GenBank/DDBJ databases">
        <title>In-depth cultivation of the pig gut microbiome towards novel bacterial diversity and tailored functional studies.</title>
        <authorList>
            <person name="Wylensek D."/>
            <person name="Hitch T.C.A."/>
            <person name="Clavel T."/>
        </authorList>
    </citation>
    <scope>NUCLEOTIDE SEQUENCE [LARGE SCALE GENOMIC DNA]</scope>
    <source>
        <strain evidence="2 3">CA-Schmier-601-WT-3</strain>
    </source>
</reference>
<accession>A0A844FQJ5</accession>
<dbReference type="InterPro" id="IPR012912">
    <property type="entry name" value="Plasmid_pRiA4b_Orf3-like"/>
</dbReference>
<dbReference type="AlphaFoldDB" id="A0A844FQJ5"/>